<keyword evidence="9" id="KW-0862">Zinc</keyword>
<accession>A0A7S2CZA5</accession>
<dbReference type="InterPro" id="IPR044066">
    <property type="entry name" value="TRIAD_supradom"/>
</dbReference>
<feature type="domain" description="RING-type" evidence="10">
    <location>
        <begin position="200"/>
        <end position="541"/>
    </location>
</feature>
<sequence length="541" mass="57691">MPPAVAQPTLPRPRKNTRIPLAIPESWASTKMLYEHILEFSTTKALLTGIPPTCTMRSAALNAAMCSARALATSVESGETLLYVLVATIAVSKPNSKARATLVGYLRRLVATPEGEAQVAAFIPVRPIDSRNPRTMWGFTEAPNELVEEMTNSAIAIARATEDEELLEALLLPPSFSTLGGDGGGGCVAPLASASTVCEVCYDCSFQCCEAGGRMVRVSDAPGCGHVVCPTAAGRWIETQVEEQRGVGEIVCPCCPYVLTPSEVCRLAPERALFERADRMALEKALLSMNNEAERWIWCPGGCGGGGVGTRSRARSGCLTYVCSTASCGLEFCATPGCAVALSNHTRPALANERPFDVSATKPLPAALGFKVGDEVTIHGLKNSVKYNFCHATVSTGLYSNGFVGVYVHSFKKGIKVKPANLVVVKKATKVKPTNLHIAGRAMATREKMQAAEVAAEEVAEQPTCMPEGQVWVTCAMAAGQQKSAEYMSTQTKACPGCGVNTARDGGCSHMTCKMCKFEWCWLCNGKYKPGRYTMGNKCPC</sequence>
<dbReference type="InterPro" id="IPR054694">
    <property type="entry name" value="Parkin-like_IBR"/>
</dbReference>
<dbReference type="Pfam" id="PF22605">
    <property type="entry name" value="IBR_2"/>
    <property type="match status" value="1"/>
</dbReference>
<evidence type="ECO:0000256" key="3">
    <source>
        <dbReference type="ARBA" id="ARBA00012251"/>
    </source>
</evidence>
<dbReference type="InterPro" id="IPR013083">
    <property type="entry name" value="Znf_RING/FYVE/PHD"/>
</dbReference>
<evidence type="ECO:0000256" key="5">
    <source>
        <dbReference type="ARBA" id="ARBA00022723"/>
    </source>
</evidence>
<evidence type="ECO:0000256" key="1">
    <source>
        <dbReference type="ARBA" id="ARBA00001798"/>
    </source>
</evidence>
<dbReference type="Gene3D" id="3.30.40.10">
    <property type="entry name" value="Zinc/RING finger domain, C3HC4 (zinc finger)"/>
    <property type="match status" value="1"/>
</dbReference>
<protein>
    <recommendedName>
        <fullName evidence="3">RBR-type E3 ubiquitin transferase</fullName>
        <ecNumber evidence="3">2.3.2.31</ecNumber>
    </recommendedName>
</protein>
<evidence type="ECO:0000256" key="9">
    <source>
        <dbReference type="ARBA" id="ARBA00022833"/>
    </source>
</evidence>
<evidence type="ECO:0000313" key="11">
    <source>
        <dbReference type="EMBL" id="CAD9439784.1"/>
    </source>
</evidence>
<dbReference type="GO" id="GO:0061630">
    <property type="term" value="F:ubiquitin protein ligase activity"/>
    <property type="evidence" value="ECO:0007669"/>
    <property type="project" value="UniProtKB-EC"/>
</dbReference>
<comment type="pathway">
    <text evidence="2">Protein modification; protein ubiquitination.</text>
</comment>
<keyword evidence="5" id="KW-0479">Metal-binding</keyword>
<name>A0A7S2CZA5_9STRA</name>
<dbReference type="EMBL" id="HBGT01027832">
    <property type="protein sequence ID" value="CAD9439784.1"/>
    <property type="molecule type" value="Transcribed_RNA"/>
</dbReference>
<dbReference type="EC" id="2.3.2.31" evidence="3"/>
<gene>
    <name evidence="11" type="ORF">FPAR1323_LOCUS14472</name>
</gene>
<dbReference type="Gene3D" id="1.20.120.1750">
    <property type="match status" value="1"/>
</dbReference>
<dbReference type="PANTHER" id="PTHR11685">
    <property type="entry name" value="RBR FAMILY RING FINGER AND IBR DOMAIN-CONTAINING"/>
    <property type="match status" value="1"/>
</dbReference>
<keyword evidence="6" id="KW-0677">Repeat</keyword>
<dbReference type="InterPro" id="IPR031127">
    <property type="entry name" value="E3_UB_ligase_RBR"/>
</dbReference>
<evidence type="ECO:0000256" key="2">
    <source>
        <dbReference type="ARBA" id="ARBA00004906"/>
    </source>
</evidence>
<keyword evidence="8" id="KW-0833">Ubl conjugation pathway</keyword>
<reference evidence="11" key="1">
    <citation type="submission" date="2021-01" db="EMBL/GenBank/DDBJ databases">
        <authorList>
            <person name="Corre E."/>
            <person name="Pelletier E."/>
            <person name="Niang G."/>
            <person name="Scheremetjew M."/>
            <person name="Finn R."/>
            <person name="Kale V."/>
            <person name="Holt S."/>
            <person name="Cochrane G."/>
            <person name="Meng A."/>
            <person name="Brown T."/>
            <person name="Cohen L."/>
        </authorList>
    </citation>
    <scope>NUCLEOTIDE SEQUENCE</scope>
    <source>
        <strain evidence="11">RCC1693</strain>
    </source>
</reference>
<organism evidence="11">
    <name type="scientific">Florenciella parvula</name>
    <dbReference type="NCBI Taxonomy" id="236787"/>
    <lineage>
        <taxon>Eukaryota</taxon>
        <taxon>Sar</taxon>
        <taxon>Stramenopiles</taxon>
        <taxon>Ochrophyta</taxon>
        <taxon>Dictyochophyceae</taxon>
        <taxon>Florenciellales</taxon>
        <taxon>Florenciella</taxon>
    </lineage>
</organism>
<comment type="catalytic activity">
    <reaction evidence="1">
        <text>[E2 ubiquitin-conjugating enzyme]-S-ubiquitinyl-L-cysteine + [acceptor protein]-L-lysine = [E2 ubiquitin-conjugating enzyme]-L-cysteine + [acceptor protein]-N(6)-ubiquitinyl-L-lysine.</text>
        <dbReference type="EC" id="2.3.2.31"/>
    </reaction>
</comment>
<proteinExistence type="predicted"/>
<dbReference type="GO" id="GO:0016567">
    <property type="term" value="P:protein ubiquitination"/>
    <property type="evidence" value="ECO:0007669"/>
    <property type="project" value="InterPro"/>
</dbReference>
<evidence type="ECO:0000259" key="10">
    <source>
        <dbReference type="PROSITE" id="PS51873"/>
    </source>
</evidence>
<evidence type="ECO:0000256" key="4">
    <source>
        <dbReference type="ARBA" id="ARBA00022679"/>
    </source>
</evidence>
<dbReference type="SUPFAM" id="SSF57850">
    <property type="entry name" value="RING/U-box"/>
    <property type="match status" value="1"/>
</dbReference>
<keyword evidence="7" id="KW-0863">Zinc-finger</keyword>
<evidence type="ECO:0000256" key="6">
    <source>
        <dbReference type="ARBA" id="ARBA00022737"/>
    </source>
</evidence>
<keyword evidence="4" id="KW-0808">Transferase</keyword>
<dbReference type="CDD" id="cd20336">
    <property type="entry name" value="Rcat_RBR"/>
    <property type="match status" value="1"/>
</dbReference>
<evidence type="ECO:0000256" key="8">
    <source>
        <dbReference type="ARBA" id="ARBA00022786"/>
    </source>
</evidence>
<dbReference type="AlphaFoldDB" id="A0A7S2CZA5"/>
<dbReference type="GO" id="GO:0008270">
    <property type="term" value="F:zinc ion binding"/>
    <property type="evidence" value="ECO:0007669"/>
    <property type="project" value="UniProtKB-KW"/>
</dbReference>
<dbReference type="PROSITE" id="PS51873">
    <property type="entry name" value="TRIAD"/>
    <property type="match status" value="1"/>
</dbReference>
<evidence type="ECO:0000256" key="7">
    <source>
        <dbReference type="ARBA" id="ARBA00022771"/>
    </source>
</evidence>